<feature type="transmembrane region" description="Helical" evidence="1">
    <location>
        <begin position="70"/>
        <end position="91"/>
    </location>
</feature>
<dbReference type="GeneID" id="37071667"/>
<keyword evidence="3" id="KW-1185">Reference proteome</keyword>
<keyword evidence="1" id="KW-1133">Transmembrane helix</keyword>
<dbReference type="EMBL" id="KZ821218">
    <property type="protein sequence ID" value="PYH50019.1"/>
    <property type="molecule type" value="Genomic_DNA"/>
</dbReference>
<sequence length="95" mass="10690">MRSLCSTQSERSLQVSEGIPEHLIHSCTLSTYHSSTSLPARPIGICSSLCALCLSTSSSSFSPFFFIWNVIYWDITFSPFFFLSPLLFFLLHCRG</sequence>
<keyword evidence="1" id="KW-0472">Membrane</keyword>
<accession>A0A318ZQX0</accession>
<dbReference type="AlphaFoldDB" id="A0A318ZQX0"/>
<keyword evidence="1" id="KW-0812">Transmembrane</keyword>
<dbReference type="Proteomes" id="UP000248349">
    <property type="component" value="Unassembled WGS sequence"/>
</dbReference>
<evidence type="ECO:0000313" key="3">
    <source>
        <dbReference type="Proteomes" id="UP000248349"/>
    </source>
</evidence>
<reference evidence="2 3" key="1">
    <citation type="submission" date="2016-12" db="EMBL/GenBank/DDBJ databases">
        <title>The genomes of Aspergillus section Nigri reveals drivers in fungal speciation.</title>
        <authorList>
            <consortium name="DOE Joint Genome Institute"/>
            <person name="Vesth T.C."/>
            <person name="Nybo J."/>
            <person name="Theobald S."/>
            <person name="Brandl J."/>
            <person name="Frisvad J.C."/>
            <person name="Nielsen K.F."/>
            <person name="Lyhne E.K."/>
            <person name="Kogle M.E."/>
            <person name="Kuo A."/>
            <person name="Riley R."/>
            <person name="Clum A."/>
            <person name="Nolan M."/>
            <person name="Lipzen A."/>
            <person name="Salamov A."/>
            <person name="Henrissat B."/>
            <person name="Wiebenga A."/>
            <person name="De Vries R.P."/>
            <person name="Grigoriev I.V."/>
            <person name="Mortensen U.H."/>
            <person name="Andersen M.R."/>
            <person name="Baker S.E."/>
        </authorList>
    </citation>
    <scope>NUCLEOTIDE SEQUENCE [LARGE SCALE GENOMIC DNA]</scope>
    <source>
        <strain evidence="2 3">JOP 1030-1</strain>
    </source>
</reference>
<gene>
    <name evidence="2" type="ORF">BP01DRAFT_12574</name>
</gene>
<organism evidence="2 3">
    <name type="scientific">Aspergillus saccharolyticus JOP 1030-1</name>
    <dbReference type="NCBI Taxonomy" id="1450539"/>
    <lineage>
        <taxon>Eukaryota</taxon>
        <taxon>Fungi</taxon>
        <taxon>Dikarya</taxon>
        <taxon>Ascomycota</taxon>
        <taxon>Pezizomycotina</taxon>
        <taxon>Eurotiomycetes</taxon>
        <taxon>Eurotiomycetidae</taxon>
        <taxon>Eurotiales</taxon>
        <taxon>Aspergillaceae</taxon>
        <taxon>Aspergillus</taxon>
        <taxon>Aspergillus subgen. Circumdati</taxon>
    </lineage>
</organism>
<proteinExistence type="predicted"/>
<evidence type="ECO:0000256" key="1">
    <source>
        <dbReference type="SAM" id="Phobius"/>
    </source>
</evidence>
<dbReference type="RefSeq" id="XP_025436001.1">
    <property type="nucleotide sequence ID" value="XM_025570439.1"/>
</dbReference>
<evidence type="ECO:0000313" key="2">
    <source>
        <dbReference type="EMBL" id="PYH50019.1"/>
    </source>
</evidence>
<name>A0A318ZQX0_9EURO</name>
<protein>
    <submittedName>
        <fullName evidence="2">Uncharacterized protein</fullName>
    </submittedName>
</protein>